<evidence type="ECO:0000313" key="1">
    <source>
        <dbReference type="EMBL" id="QIM19477.1"/>
    </source>
</evidence>
<dbReference type="EMBL" id="CP049933">
    <property type="protein sequence ID" value="QIM19477.1"/>
    <property type="molecule type" value="Genomic_DNA"/>
</dbReference>
<name>A0ABX6K2I2_9MICO</name>
<sequence>MASRVRLIGGDRVRVAEWMGGLDRAALWAEPVTMAGPVELLTLLREQSVSARAHRHGLAIAVPGLDQLLEG</sequence>
<accession>A0ABX6K2I2</accession>
<gene>
    <name evidence="1" type="ORF">G7066_14480</name>
</gene>
<protein>
    <submittedName>
        <fullName evidence="1">Uncharacterized protein</fullName>
    </submittedName>
</protein>
<evidence type="ECO:0000313" key="2">
    <source>
        <dbReference type="Proteomes" id="UP000503441"/>
    </source>
</evidence>
<proteinExistence type="predicted"/>
<keyword evidence="2" id="KW-1185">Reference proteome</keyword>
<dbReference type="RefSeq" id="WP_166331719.1">
    <property type="nucleotide sequence ID" value="NZ_CP049933.1"/>
</dbReference>
<organism evidence="1 2">
    <name type="scientific">Leucobacter coleopterorum</name>
    <dbReference type="NCBI Taxonomy" id="2714933"/>
    <lineage>
        <taxon>Bacteria</taxon>
        <taxon>Bacillati</taxon>
        <taxon>Actinomycetota</taxon>
        <taxon>Actinomycetes</taxon>
        <taxon>Micrococcales</taxon>
        <taxon>Microbacteriaceae</taxon>
        <taxon>Leucobacter</taxon>
    </lineage>
</organism>
<reference evidence="1 2" key="1">
    <citation type="submission" date="2020-03" db="EMBL/GenBank/DDBJ databases">
        <title>Leucobacter sp. nov., isolated from beetles.</title>
        <authorList>
            <person name="Hyun D.-W."/>
            <person name="Bae J.-W."/>
        </authorList>
    </citation>
    <scope>NUCLEOTIDE SEQUENCE [LARGE SCALE GENOMIC DNA]</scope>
    <source>
        <strain evidence="1 2">HDW9A</strain>
    </source>
</reference>
<dbReference type="Proteomes" id="UP000503441">
    <property type="component" value="Chromosome"/>
</dbReference>